<sequence length="165" mass="17269">MNMKKRLADIGIILAIVIVVFTGLISLVGNEPIGADTQKFLGGSTYTLAGSGITSSATSITLTSLTLPQNDYPIQDSDISDTFYMTIEPGNTSRQEFISCTTVGANTGGNVTLSGCIRGLSPISPYTASTTLRFSHAGGTKLIFSNSPNLYDQAAFKGNDETVTG</sequence>
<comment type="caution">
    <text evidence="2">The sequence shown here is derived from an EMBL/GenBank/DDBJ whole genome shotgun (WGS) entry which is preliminary data.</text>
</comment>
<dbReference type="EMBL" id="LAZR01057983">
    <property type="protein sequence ID" value="KKK70878.1"/>
    <property type="molecule type" value="Genomic_DNA"/>
</dbReference>
<evidence type="ECO:0000256" key="1">
    <source>
        <dbReference type="SAM" id="Phobius"/>
    </source>
</evidence>
<reference evidence="2" key="1">
    <citation type="journal article" date="2015" name="Nature">
        <title>Complex archaea that bridge the gap between prokaryotes and eukaryotes.</title>
        <authorList>
            <person name="Spang A."/>
            <person name="Saw J.H."/>
            <person name="Jorgensen S.L."/>
            <person name="Zaremba-Niedzwiedzka K."/>
            <person name="Martijn J."/>
            <person name="Lind A.E."/>
            <person name="van Eijk R."/>
            <person name="Schleper C."/>
            <person name="Guy L."/>
            <person name="Ettema T.J."/>
        </authorList>
    </citation>
    <scope>NUCLEOTIDE SEQUENCE</scope>
</reference>
<evidence type="ECO:0000313" key="2">
    <source>
        <dbReference type="EMBL" id="KKK70878.1"/>
    </source>
</evidence>
<keyword evidence="1" id="KW-0472">Membrane</keyword>
<name>A0A0F8XPJ5_9ZZZZ</name>
<organism evidence="2">
    <name type="scientific">marine sediment metagenome</name>
    <dbReference type="NCBI Taxonomy" id="412755"/>
    <lineage>
        <taxon>unclassified sequences</taxon>
        <taxon>metagenomes</taxon>
        <taxon>ecological metagenomes</taxon>
    </lineage>
</organism>
<feature type="non-terminal residue" evidence="2">
    <location>
        <position position="165"/>
    </location>
</feature>
<proteinExistence type="predicted"/>
<feature type="transmembrane region" description="Helical" evidence="1">
    <location>
        <begin position="7"/>
        <end position="29"/>
    </location>
</feature>
<dbReference type="AlphaFoldDB" id="A0A0F8XPJ5"/>
<keyword evidence="1" id="KW-0812">Transmembrane</keyword>
<accession>A0A0F8XPJ5</accession>
<gene>
    <name evidence="2" type="ORF">LCGC14_2919550</name>
</gene>
<keyword evidence="1" id="KW-1133">Transmembrane helix</keyword>
<protein>
    <submittedName>
        <fullName evidence="2">Uncharacterized protein</fullName>
    </submittedName>
</protein>